<accession>A0A8J4WC20</accession>
<dbReference type="GO" id="GO:0004792">
    <property type="term" value="F:thiosulfate-cyanide sulfurtransferase activity"/>
    <property type="evidence" value="ECO:0007669"/>
    <property type="project" value="TreeGrafter"/>
</dbReference>
<proteinExistence type="predicted"/>
<keyword evidence="2" id="KW-0677">Repeat</keyword>
<dbReference type="InterPro" id="IPR045078">
    <property type="entry name" value="TST/MPST-like"/>
</dbReference>
<evidence type="ECO:0000259" key="3">
    <source>
        <dbReference type="PROSITE" id="PS50206"/>
    </source>
</evidence>
<evidence type="ECO:0000313" key="4">
    <source>
        <dbReference type="EMBL" id="KAF4325882.1"/>
    </source>
</evidence>
<dbReference type="InterPro" id="IPR036873">
    <property type="entry name" value="Rhodanese-like_dom_sf"/>
</dbReference>
<dbReference type="CDD" id="cd01449">
    <property type="entry name" value="TST_Repeat_2"/>
    <property type="match status" value="1"/>
</dbReference>
<keyword evidence="1" id="KW-0808">Transferase</keyword>
<protein>
    <recommendedName>
        <fullName evidence="3">Rhodanese domain-containing protein</fullName>
    </recommendedName>
</protein>
<dbReference type="SMART" id="SM00450">
    <property type="entry name" value="RHOD"/>
    <property type="match status" value="1"/>
</dbReference>
<evidence type="ECO:0000313" key="5">
    <source>
        <dbReference type="Proteomes" id="UP000702964"/>
    </source>
</evidence>
<dbReference type="PANTHER" id="PTHR11364:SF27">
    <property type="entry name" value="SULFURTRANSFERASE"/>
    <property type="match status" value="1"/>
</dbReference>
<evidence type="ECO:0000256" key="2">
    <source>
        <dbReference type="ARBA" id="ARBA00022737"/>
    </source>
</evidence>
<dbReference type="AlphaFoldDB" id="A0A8J4WC20"/>
<dbReference type="Pfam" id="PF00581">
    <property type="entry name" value="Rhodanese"/>
    <property type="match status" value="1"/>
</dbReference>
<reference evidence="4" key="2">
    <citation type="submission" date="2020-02" db="EMBL/GenBank/DDBJ databases">
        <authorList>
            <person name="Studholme D.J."/>
        </authorList>
    </citation>
    <scope>NUCLEOTIDE SEQUENCE</scope>
    <source>
        <strain evidence="4">00238/432</strain>
    </source>
</reference>
<organism evidence="4 5">
    <name type="scientific">Phytophthora kernoviae 00238/432</name>
    <dbReference type="NCBI Taxonomy" id="1284355"/>
    <lineage>
        <taxon>Eukaryota</taxon>
        <taxon>Sar</taxon>
        <taxon>Stramenopiles</taxon>
        <taxon>Oomycota</taxon>
        <taxon>Peronosporomycetes</taxon>
        <taxon>Peronosporales</taxon>
        <taxon>Peronosporaceae</taxon>
        <taxon>Phytophthora</taxon>
    </lineage>
</organism>
<dbReference type="SUPFAM" id="SSF52821">
    <property type="entry name" value="Rhodanese/Cell cycle control phosphatase"/>
    <property type="match status" value="1"/>
</dbReference>
<feature type="domain" description="Rhodanese" evidence="3">
    <location>
        <begin position="55"/>
        <end position="160"/>
    </location>
</feature>
<dbReference type="InterPro" id="IPR001763">
    <property type="entry name" value="Rhodanese-like_dom"/>
</dbReference>
<dbReference type="PANTHER" id="PTHR11364">
    <property type="entry name" value="THIOSULFATE SULFERTANSFERASE"/>
    <property type="match status" value="1"/>
</dbReference>
<dbReference type="Gene3D" id="3.40.250.10">
    <property type="entry name" value="Rhodanese-like domain"/>
    <property type="match status" value="1"/>
</dbReference>
<evidence type="ECO:0000256" key="1">
    <source>
        <dbReference type="ARBA" id="ARBA00022679"/>
    </source>
</evidence>
<reference evidence="4" key="1">
    <citation type="journal article" date="2015" name="Genom Data">
        <title>Draft genome sequences of Phytophthora kernoviae and Phytophthora ramorum lineage EU2 from Scotland.</title>
        <authorList>
            <person name="Sambles C."/>
            <person name="Schlenzig A."/>
            <person name="O'Neill P."/>
            <person name="Grant M."/>
            <person name="Studholme D.J."/>
        </authorList>
    </citation>
    <scope>NUCLEOTIDE SEQUENCE</scope>
    <source>
        <strain evidence="4">00238/432</strain>
    </source>
</reference>
<sequence>MLVNGKPMRYAGQGPFLTKDNRWYVEVNDFAKAADATVSKTSSGLTINRVFFTPVLIDSRDARRFAGLEEPIDAKAGHILGALNYFWKDVLDSEGRWTGAGALEERFSKLDKDGAIIVYCGSGVSACPNVIALEEAGVSNVKLYSGSWSDWISYEENPVATGEK</sequence>
<dbReference type="EMBL" id="AOFI03000002">
    <property type="protein sequence ID" value="KAF4325882.1"/>
    <property type="molecule type" value="Genomic_DNA"/>
</dbReference>
<dbReference type="PROSITE" id="PS50206">
    <property type="entry name" value="RHODANESE_3"/>
    <property type="match status" value="1"/>
</dbReference>
<gene>
    <name evidence="4" type="ORF">G195_000504</name>
</gene>
<dbReference type="Proteomes" id="UP000702964">
    <property type="component" value="Unassembled WGS sequence"/>
</dbReference>
<comment type="caution">
    <text evidence="4">The sequence shown here is derived from an EMBL/GenBank/DDBJ whole genome shotgun (WGS) entry which is preliminary data.</text>
</comment>
<name>A0A8J4WC20_9STRA</name>